<evidence type="ECO:0000256" key="2">
    <source>
        <dbReference type="ARBA" id="ARBA00022649"/>
    </source>
</evidence>
<comment type="similarity">
    <text evidence="1">Belongs to the RelE toxin family.</text>
</comment>
<dbReference type="RefSeq" id="WP_082879769.1">
    <property type="nucleotide sequence ID" value="NZ_LUUG01000098.1"/>
</dbReference>
<dbReference type="Pfam" id="PF05016">
    <property type="entry name" value="ParE_toxin"/>
    <property type="match status" value="1"/>
</dbReference>
<dbReference type="Proteomes" id="UP000078090">
    <property type="component" value="Unassembled WGS sequence"/>
</dbReference>
<comment type="caution">
    <text evidence="3">The sequence shown here is derived from an EMBL/GenBank/DDBJ whole genome shotgun (WGS) entry which is preliminary data.</text>
</comment>
<dbReference type="PANTHER" id="PTHR33755:SF5">
    <property type="entry name" value="TYPE II TOXIN-ANTITOXIN SYSTEM RELE_PARE FAMILY TOXIN"/>
    <property type="match status" value="1"/>
</dbReference>
<dbReference type="SUPFAM" id="SSF143011">
    <property type="entry name" value="RelE-like"/>
    <property type="match status" value="1"/>
</dbReference>
<dbReference type="PANTHER" id="PTHR33755">
    <property type="entry name" value="TOXIN PARE1-RELATED"/>
    <property type="match status" value="1"/>
</dbReference>
<proteinExistence type="inferred from homology"/>
<dbReference type="InterPro" id="IPR007712">
    <property type="entry name" value="RelE/ParE_toxin"/>
</dbReference>
<protein>
    <recommendedName>
        <fullName evidence="5">Type II toxin-antitoxin system RelE/ParE family toxin</fullName>
    </recommendedName>
</protein>
<organism evidence="3 4">
    <name type="scientific">Methylomonas methanica</name>
    <dbReference type="NCBI Taxonomy" id="421"/>
    <lineage>
        <taxon>Bacteria</taxon>
        <taxon>Pseudomonadati</taxon>
        <taxon>Pseudomonadota</taxon>
        <taxon>Gammaproteobacteria</taxon>
        <taxon>Methylococcales</taxon>
        <taxon>Methylococcaceae</taxon>
        <taxon>Methylomonas</taxon>
    </lineage>
</organism>
<dbReference type="AlphaFoldDB" id="A0A177M5A6"/>
<dbReference type="EMBL" id="LUUG01000098">
    <property type="protein sequence ID" value="OAI00250.1"/>
    <property type="molecule type" value="Genomic_DNA"/>
</dbReference>
<reference evidence="3 4" key="1">
    <citation type="submission" date="2016-03" db="EMBL/GenBank/DDBJ databases">
        <authorList>
            <person name="Ploux O."/>
        </authorList>
    </citation>
    <scope>NUCLEOTIDE SEQUENCE [LARGE SCALE GENOMIC DNA]</scope>
    <source>
        <strain evidence="3 4">R-45363</strain>
    </source>
</reference>
<evidence type="ECO:0000256" key="1">
    <source>
        <dbReference type="ARBA" id="ARBA00006226"/>
    </source>
</evidence>
<evidence type="ECO:0000313" key="3">
    <source>
        <dbReference type="EMBL" id="OAI00250.1"/>
    </source>
</evidence>
<dbReference type="InterPro" id="IPR051803">
    <property type="entry name" value="TA_system_RelE-like_toxin"/>
</dbReference>
<dbReference type="Gene3D" id="3.30.2310.20">
    <property type="entry name" value="RelE-like"/>
    <property type="match status" value="1"/>
</dbReference>
<dbReference type="InterPro" id="IPR035093">
    <property type="entry name" value="RelE/ParE_toxin_dom_sf"/>
</dbReference>
<sequence>MVIVWSKPAREDLHSIHQFIARDSKHYANRVARDILAKVDVLATMPKLGRTVSEIGEENVREISIYPYRILYEIIGETVYIHGVIHKRRDFKQEDLQRE</sequence>
<evidence type="ECO:0008006" key="5">
    <source>
        <dbReference type="Google" id="ProtNLM"/>
    </source>
</evidence>
<evidence type="ECO:0000313" key="4">
    <source>
        <dbReference type="Proteomes" id="UP000078090"/>
    </source>
</evidence>
<keyword evidence="2" id="KW-1277">Toxin-antitoxin system</keyword>
<gene>
    <name evidence="3" type="ORF">A1332_18880</name>
</gene>
<name>A0A177M5A6_METMH</name>
<accession>A0A177M5A6</accession>
<dbReference type="OrthoDB" id="9798046at2"/>